<keyword evidence="3" id="KW-0238">DNA-binding</keyword>
<dbReference type="InterPro" id="IPR001138">
    <property type="entry name" value="Zn2Cys6_DnaBD"/>
</dbReference>
<dbReference type="PROSITE" id="PS50048">
    <property type="entry name" value="ZN2_CY6_FUNGAL_2"/>
    <property type="match status" value="1"/>
</dbReference>
<dbReference type="CDD" id="cd12148">
    <property type="entry name" value="fungal_TF_MHR"/>
    <property type="match status" value="1"/>
</dbReference>
<accession>A0AAD4PV11</accession>
<keyword evidence="4" id="KW-0804">Transcription</keyword>
<feature type="domain" description="Zn(2)-C6 fungal-type" evidence="7">
    <location>
        <begin position="20"/>
        <end position="50"/>
    </location>
</feature>
<evidence type="ECO:0000256" key="4">
    <source>
        <dbReference type="ARBA" id="ARBA00023163"/>
    </source>
</evidence>
<dbReference type="SMART" id="SM00066">
    <property type="entry name" value="GAL4"/>
    <property type="match status" value="1"/>
</dbReference>
<organism evidence="8 9">
    <name type="scientific">Talaromyces proteolyticus</name>
    <dbReference type="NCBI Taxonomy" id="1131652"/>
    <lineage>
        <taxon>Eukaryota</taxon>
        <taxon>Fungi</taxon>
        <taxon>Dikarya</taxon>
        <taxon>Ascomycota</taxon>
        <taxon>Pezizomycotina</taxon>
        <taxon>Eurotiomycetes</taxon>
        <taxon>Eurotiomycetidae</taxon>
        <taxon>Eurotiales</taxon>
        <taxon>Trichocomaceae</taxon>
        <taxon>Talaromyces</taxon>
        <taxon>Talaromyces sect. Bacilispori</taxon>
    </lineage>
</organism>
<dbReference type="Pfam" id="PF00172">
    <property type="entry name" value="Zn_clus"/>
    <property type="match status" value="1"/>
</dbReference>
<evidence type="ECO:0000256" key="5">
    <source>
        <dbReference type="ARBA" id="ARBA00023242"/>
    </source>
</evidence>
<dbReference type="GeneID" id="70252104"/>
<dbReference type="SUPFAM" id="SSF57701">
    <property type="entry name" value="Zn2/Cys6 DNA-binding domain"/>
    <property type="match status" value="1"/>
</dbReference>
<dbReference type="InterPro" id="IPR036864">
    <property type="entry name" value="Zn2-C6_fun-type_DNA-bd_sf"/>
</dbReference>
<dbReference type="Proteomes" id="UP001201262">
    <property type="component" value="Unassembled WGS sequence"/>
</dbReference>
<proteinExistence type="predicted"/>
<evidence type="ECO:0000313" key="8">
    <source>
        <dbReference type="EMBL" id="KAH8695975.1"/>
    </source>
</evidence>
<dbReference type="Pfam" id="PF04082">
    <property type="entry name" value="Fungal_trans"/>
    <property type="match status" value="1"/>
</dbReference>
<dbReference type="GO" id="GO:0008270">
    <property type="term" value="F:zinc ion binding"/>
    <property type="evidence" value="ECO:0007669"/>
    <property type="project" value="InterPro"/>
</dbReference>
<keyword evidence="9" id="KW-1185">Reference proteome</keyword>
<gene>
    <name evidence="8" type="ORF">BGW36DRAFT_450961</name>
</gene>
<name>A0AAD4PV11_9EURO</name>
<feature type="region of interest" description="Disordered" evidence="6">
    <location>
        <begin position="59"/>
        <end position="79"/>
    </location>
</feature>
<keyword evidence="1" id="KW-0479">Metal-binding</keyword>
<dbReference type="InterPro" id="IPR050987">
    <property type="entry name" value="AtrR-like"/>
</dbReference>
<dbReference type="SMART" id="SM00906">
    <property type="entry name" value="Fungal_trans"/>
    <property type="match status" value="1"/>
</dbReference>
<keyword evidence="5" id="KW-0539">Nucleus</keyword>
<dbReference type="PANTHER" id="PTHR46910:SF1">
    <property type="entry name" value="MISCELLANEOUS ZN(II)2CYS6 TRANSCRIPTION FACTOR (EUROFUNG)-RELATED"/>
    <property type="match status" value="1"/>
</dbReference>
<dbReference type="CDD" id="cd00067">
    <property type="entry name" value="GAL4"/>
    <property type="match status" value="1"/>
</dbReference>
<dbReference type="PROSITE" id="PS00463">
    <property type="entry name" value="ZN2_CY6_FUNGAL_1"/>
    <property type="match status" value="1"/>
</dbReference>
<evidence type="ECO:0000313" key="9">
    <source>
        <dbReference type="Proteomes" id="UP001201262"/>
    </source>
</evidence>
<dbReference type="RefSeq" id="XP_046070913.1">
    <property type="nucleotide sequence ID" value="XM_046221817.1"/>
</dbReference>
<evidence type="ECO:0000259" key="7">
    <source>
        <dbReference type="PROSITE" id="PS50048"/>
    </source>
</evidence>
<dbReference type="GO" id="GO:0000981">
    <property type="term" value="F:DNA-binding transcription factor activity, RNA polymerase II-specific"/>
    <property type="evidence" value="ECO:0007669"/>
    <property type="project" value="InterPro"/>
</dbReference>
<comment type="caution">
    <text evidence="8">The sequence shown here is derived from an EMBL/GenBank/DDBJ whole genome shotgun (WGS) entry which is preliminary data.</text>
</comment>
<dbReference type="Gene3D" id="4.10.240.10">
    <property type="entry name" value="Zn(2)-C6 fungal-type DNA-binding domain"/>
    <property type="match status" value="1"/>
</dbReference>
<dbReference type="InterPro" id="IPR007219">
    <property type="entry name" value="XnlR_reg_dom"/>
</dbReference>
<evidence type="ECO:0000256" key="1">
    <source>
        <dbReference type="ARBA" id="ARBA00022723"/>
    </source>
</evidence>
<keyword evidence="2" id="KW-0805">Transcription regulation</keyword>
<dbReference type="EMBL" id="JAJTJA010000007">
    <property type="protein sequence ID" value="KAH8695975.1"/>
    <property type="molecule type" value="Genomic_DNA"/>
</dbReference>
<dbReference type="GO" id="GO:0006351">
    <property type="term" value="P:DNA-templated transcription"/>
    <property type="evidence" value="ECO:0007669"/>
    <property type="project" value="InterPro"/>
</dbReference>
<dbReference type="PANTHER" id="PTHR46910">
    <property type="entry name" value="TRANSCRIPTION FACTOR PDR1"/>
    <property type="match status" value="1"/>
</dbReference>
<evidence type="ECO:0000256" key="2">
    <source>
        <dbReference type="ARBA" id="ARBA00023015"/>
    </source>
</evidence>
<protein>
    <submittedName>
        <fullName evidence="8">Fungal-specific transcription factor domain-containing protein</fullName>
    </submittedName>
</protein>
<dbReference type="GO" id="GO:0003677">
    <property type="term" value="F:DNA binding"/>
    <property type="evidence" value="ECO:0007669"/>
    <property type="project" value="UniProtKB-KW"/>
</dbReference>
<sequence>MAPAAIIMSGKTGTTASNRACDRCRRRKAKCDFANSSCTRCDSAGLRCTFDLPVQRRGPKTRYPVTPPPIPTTATASRTLPSQAAATDLPLSDPTWDTDALQGLDDISPAQPAVLESPLLDPESSGLSSTFKLWTSLAAQIGSILPTLTLEELVRRCFDLYFEYLFPLAPLVHEQNLRNNLDSFLAGDIPILHSGGHSTDPASASISENLEVWAESTFTLITALCAEVAFRLPTDIFAEGCIVSDIFLKASRNCLNIYLETDLEYPNATSMIIRYYHYNCLHATRKPNYAWHVFGEATRLAQVMRLNEEASYESLSPLEAELRRRAFWVIFIGDKSAAILDNRPITIHQLSFETGITAAYPIGEIDDGISMIPATIDPSRPDFVAGFSASIKLWQVASDILLEIRLQEHARNTRKSYSLSPNETSSPTLDALYVRFITCLDNLPPYLQVDGFAENEVDYQQSNKTGIIQRVNLHITFHFLRMIILQKLAVLEAESPYKSNSRMLMVRRAEVAHDMLRIIHSVPFWALQINGESCVLAPQNIKLNRGNVEKIRLVGASLVGVLHESVNGATTDAPLLTRARTDFAMLLEALTGLDYRAADTIRYGLEI</sequence>
<evidence type="ECO:0000256" key="6">
    <source>
        <dbReference type="SAM" id="MobiDB-lite"/>
    </source>
</evidence>
<dbReference type="AlphaFoldDB" id="A0AAD4PV11"/>
<reference evidence="8" key="1">
    <citation type="submission" date="2021-12" db="EMBL/GenBank/DDBJ databases">
        <title>Convergent genome expansion in fungi linked to evolution of root-endophyte symbiosis.</title>
        <authorList>
            <consortium name="DOE Joint Genome Institute"/>
            <person name="Ke Y.-H."/>
            <person name="Bonito G."/>
            <person name="Liao H.-L."/>
            <person name="Looney B."/>
            <person name="Rojas-Flechas A."/>
            <person name="Nash J."/>
            <person name="Hameed K."/>
            <person name="Schadt C."/>
            <person name="Martin F."/>
            <person name="Crous P.W."/>
            <person name="Miettinen O."/>
            <person name="Magnuson J.K."/>
            <person name="Labbe J."/>
            <person name="Jacobson D."/>
            <person name="Doktycz M.J."/>
            <person name="Veneault-Fourrey C."/>
            <person name="Kuo A."/>
            <person name="Mondo S."/>
            <person name="Calhoun S."/>
            <person name="Riley R."/>
            <person name="Ohm R."/>
            <person name="LaButti K."/>
            <person name="Andreopoulos B."/>
            <person name="Pangilinan J."/>
            <person name="Nolan M."/>
            <person name="Tritt A."/>
            <person name="Clum A."/>
            <person name="Lipzen A."/>
            <person name="Daum C."/>
            <person name="Barry K."/>
            <person name="Grigoriev I.V."/>
            <person name="Vilgalys R."/>
        </authorList>
    </citation>
    <scope>NUCLEOTIDE SEQUENCE</scope>
    <source>
        <strain evidence="8">PMI_201</strain>
    </source>
</reference>
<evidence type="ECO:0000256" key="3">
    <source>
        <dbReference type="ARBA" id="ARBA00023125"/>
    </source>
</evidence>